<sequence length="494" mass="53226">MFIPWLPKSDTYRQSLGLNGLASDSEVRQLPTFYGMLALSTECRALMSQVTHVFELTSSTPCSETRICDPASASIHPESLPPEATPPQVPLPDVGIRPWLQVVAGFFLMFNAWGTIFSFGVFQTFYTSPSGSIKDNKAPSAIAWIGSLQTFLLLFGGAMSGICFDKGYFRYMILLGTFFVVIGMMFLSLATSYYQVLLSQGLCVGLGLGLLLVPSVGLPSTWFVKHRGIAVGLVSSGASIAGIVLPTAARALISTWNFQWAARILAFLSLASLAISISLARQRLPPRGRGSLVEYRALRQPEFTLYIFGLFLSMFGLYTFYGFIEVWAVSSNVLNRSKLQPAYILPILNAASLVGRIGPSYCSDLLGPLNIQAPALLLCGILVLVWLKVQTTASFLIVVVLYGIASGAVIAMPPVVISSMTEDMTTFGGRMGVFFLAISCSSLAGPPINGAIIQAQNMAYDGTRIFSGVVIILGAGFLGAARMTKSKLKLYVKV</sequence>
<feature type="transmembrane region" description="Helical" evidence="3">
    <location>
        <begin position="303"/>
        <end position="321"/>
    </location>
</feature>
<evidence type="ECO:0000313" key="4">
    <source>
        <dbReference type="EMBL" id="KEF51339.1"/>
    </source>
</evidence>
<dbReference type="GO" id="GO:0022857">
    <property type="term" value="F:transmembrane transporter activity"/>
    <property type="evidence" value="ECO:0007669"/>
    <property type="project" value="InterPro"/>
</dbReference>
<feature type="transmembrane region" description="Helical" evidence="3">
    <location>
        <begin position="228"/>
        <end position="248"/>
    </location>
</feature>
<feature type="transmembrane region" description="Helical" evidence="3">
    <location>
        <begin position="171"/>
        <end position="190"/>
    </location>
</feature>
<dbReference type="PANTHER" id="PTHR11360:SF234">
    <property type="entry name" value="MFS-TYPE TRANSPORTER DBAD-RELATED"/>
    <property type="match status" value="1"/>
</dbReference>
<keyword evidence="3" id="KW-0812">Transmembrane</keyword>
<dbReference type="InterPro" id="IPR011701">
    <property type="entry name" value="MFS"/>
</dbReference>
<feature type="transmembrane region" description="Helical" evidence="3">
    <location>
        <begin position="142"/>
        <end position="164"/>
    </location>
</feature>
<dbReference type="OrthoDB" id="6509908at2759"/>
<dbReference type="EMBL" id="AMGV01000025">
    <property type="protein sequence ID" value="KEF51339.1"/>
    <property type="molecule type" value="Genomic_DNA"/>
</dbReference>
<dbReference type="RefSeq" id="XP_013253929.1">
    <property type="nucleotide sequence ID" value="XM_013398475.1"/>
</dbReference>
<keyword evidence="3" id="KW-1133">Transmembrane helix</keyword>
<comment type="subcellular location">
    <subcellularLocation>
        <location evidence="1">Membrane</location>
        <topology evidence="1">Multi-pass membrane protein</topology>
    </subcellularLocation>
</comment>
<dbReference type="InterPro" id="IPR036259">
    <property type="entry name" value="MFS_trans_sf"/>
</dbReference>
<evidence type="ECO:0008006" key="6">
    <source>
        <dbReference type="Google" id="ProtNLM"/>
    </source>
</evidence>
<proteinExistence type="inferred from homology"/>
<dbReference type="Proteomes" id="UP000027920">
    <property type="component" value="Unassembled WGS sequence"/>
</dbReference>
<feature type="transmembrane region" description="Helical" evidence="3">
    <location>
        <begin position="99"/>
        <end position="122"/>
    </location>
</feature>
<protein>
    <recommendedName>
        <fullName evidence="6">Major facilitator superfamily (MFS) profile domain-containing protein</fullName>
    </recommendedName>
</protein>
<dbReference type="HOGENOM" id="CLU_001265_1_1_1"/>
<feature type="transmembrane region" description="Helical" evidence="3">
    <location>
        <begin position="260"/>
        <end position="282"/>
    </location>
</feature>
<organism evidence="4 5">
    <name type="scientific">Exophiala aquamarina CBS 119918</name>
    <dbReference type="NCBI Taxonomy" id="1182545"/>
    <lineage>
        <taxon>Eukaryota</taxon>
        <taxon>Fungi</taxon>
        <taxon>Dikarya</taxon>
        <taxon>Ascomycota</taxon>
        <taxon>Pezizomycotina</taxon>
        <taxon>Eurotiomycetes</taxon>
        <taxon>Chaetothyriomycetidae</taxon>
        <taxon>Chaetothyriales</taxon>
        <taxon>Herpotrichiellaceae</taxon>
        <taxon>Exophiala</taxon>
    </lineage>
</organism>
<evidence type="ECO:0000256" key="1">
    <source>
        <dbReference type="ARBA" id="ARBA00004141"/>
    </source>
</evidence>
<dbReference type="AlphaFoldDB" id="A0A072NU08"/>
<dbReference type="Gene3D" id="1.20.1250.20">
    <property type="entry name" value="MFS general substrate transporter like domains"/>
    <property type="match status" value="2"/>
</dbReference>
<keyword evidence="5" id="KW-1185">Reference proteome</keyword>
<comment type="caution">
    <text evidence="4">The sequence shown here is derived from an EMBL/GenBank/DDBJ whole genome shotgun (WGS) entry which is preliminary data.</text>
</comment>
<keyword evidence="3" id="KW-0472">Membrane</keyword>
<dbReference type="GeneID" id="25287583"/>
<dbReference type="VEuPathDB" id="FungiDB:A1O9_12689"/>
<feature type="transmembrane region" description="Helical" evidence="3">
    <location>
        <begin position="465"/>
        <end position="483"/>
    </location>
</feature>
<name>A0A072NU08_9EURO</name>
<feature type="transmembrane region" description="Helical" evidence="3">
    <location>
        <begin position="365"/>
        <end position="387"/>
    </location>
</feature>
<dbReference type="Pfam" id="PF07690">
    <property type="entry name" value="MFS_1"/>
    <property type="match status" value="1"/>
</dbReference>
<reference evidence="4 5" key="1">
    <citation type="submission" date="2013-03" db="EMBL/GenBank/DDBJ databases">
        <title>The Genome Sequence of Exophiala aquamarina CBS 119918.</title>
        <authorList>
            <consortium name="The Broad Institute Genomics Platform"/>
            <person name="Cuomo C."/>
            <person name="de Hoog S."/>
            <person name="Gorbushina A."/>
            <person name="Walker B."/>
            <person name="Young S.K."/>
            <person name="Zeng Q."/>
            <person name="Gargeya S."/>
            <person name="Fitzgerald M."/>
            <person name="Haas B."/>
            <person name="Abouelleil A."/>
            <person name="Allen A.W."/>
            <person name="Alvarado L."/>
            <person name="Arachchi H.M."/>
            <person name="Berlin A.M."/>
            <person name="Chapman S.B."/>
            <person name="Gainer-Dewar J."/>
            <person name="Goldberg J."/>
            <person name="Griggs A."/>
            <person name="Gujja S."/>
            <person name="Hansen M."/>
            <person name="Howarth C."/>
            <person name="Imamovic A."/>
            <person name="Ireland A."/>
            <person name="Larimer J."/>
            <person name="McCowan C."/>
            <person name="Murphy C."/>
            <person name="Pearson M."/>
            <person name="Poon T.W."/>
            <person name="Priest M."/>
            <person name="Roberts A."/>
            <person name="Saif S."/>
            <person name="Shea T."/>
            <person name="Sisk P."/>
            <person name="Sykes S."/>
            <person name="Wortman J."/>
            <person name="Nusbaum C."/>
            <person name="Birren B."/>
        </authorList>
    </citation>
    <scope>NUCLEOTIDE SEQUENCE [LARGE SCALE GENOMIC DNA]</scope>
    <source>
        <strain evidence="4 5">CBS 119918</strain>
    </source>
</reference>
<feature type="transmembrane region" description="Helical" evidence="3">
    <location>
        <begin position="196"/>
        <end position="216"/>
    </location>
</feature>
<evidence type="ECO:0000256" key="2">
    <source>
        <dbReference type="ARBA" id="ARBA00006727"/>
    </source>
</evidence>
<evidence type="ECO:0000313" key="5">
    <source>
        <dbReference type="Proteomes" id="UP000027920"/>
    </source>
</evidence>
<dbReference type="SUPFAM" id="SSF103473">
    <property type="entry name" value="MFS general substrate transporter"/>
    <property type="match status" value="1"/>
</dbReference>
<accession>A0A072NU08</accession>
<gene>
    <name evidence="4" type="ORF">A1O9_12689</name>
</gene>
<dbReference type="InterPro" id="IPR050327">
    <property type="entry name" value="Proton-linked_MCT"/>
</dbReference>
<comment type="similarity">
    <text evidence="2">Belongs to the major facilitator superfamily. Monocarboxylate porter (TC 2.A.1.13) family.</text>
</comment>
<dbReference type="PANTHER" id="PTHR11360">
    <property type="entry name" value="MONOCARBOXYLATE TRANSPORTER"/>
    <property type="match status" value="1"/>
</dbReference>
<dbReference type="GO" id="GO:0016020">
    <property type="term" value="C:membrane"/>
    <property type="evidence" value="ECO:0007669"/>
    <property type="project" value="UniProtKB-SubCell"/>
</dbReference>
<evidence type="ECO:0000256" key="3">
    <source>
        <dbReference type="SAM" id="Phobius"/>
    </source>
</evidence>
<feature type="transmembrane region" description="Helical" evidence="3">
    <location>
        <begin position="393"/>
        <end position="412"/>
    </location>
</feature>
<feature type="transmembrane region" description="Helical" evidence="3">
    <location>
        <begin position="433"/>
        <end position="453"/>
    </location>
</feature>